<dbReference type="EMBL" id="RAQO01000008">
    <property type="protein sequence ID" value="RKF15737.1"/>
    <property type="molecule type" value="Genomic_DNA"/>
</dbReference>
<reference evidence="1 2" key="1">
    <citation type="submission" date="2018-09" db="EMBL/GenBank/DDBJ databases">
        <authorList>
            <person name="Wang Z."/>
        </authorList>
    </citation>
    <scope>NUCLEOTIDE SEQUENCE [LARGE SCALE GENOMIC DNA]</scope>
    <source>
        <strain evidence="1 2">ALS 81</strain>
    </source>
</reference>
<evidence type="ECO:0000313" key="1">
    <source>
        <dbReference type="EMBL" id="RKF15737.1"/>
    </source>
</evidence>
<dbReference type="AlphaFoldDB" id="A0A420E8M4"/>
<dbReference type="Proteomes" id="UP000286482">
    <property type="component" value="Unassembled WGS sequence"/>
</dbReference>
<accession>A0A420E8M4</accession>
<evidence type="ECO:0008006" key="3">
    <source>
        <dbReference type="Google" id="ProtNLM"/>
    </source>
</evidence>
<name>A0A420E8M4_9ALTE</name>
<proteinExistence type="predicted"/>
<protein>
    <recommendedName>
        <fullName evidence="3">IS1 family transposase</fullName>
    </recommendedName>
</protein>
<sequence>MPSLYFNCCKNPYCLNFAKAHSQSYHYPSYQLGYAALHCERCDSYPPLVDESAILQLLEPLMLRQLTQDKICDCPDQLWYKQPIKLQSYGSTTSGRPRYRCPQCLKVSCKTKLEFKQLEPILERIVNPNLPDSTTNPKLNYQRLSLLDSALQGFAQDLERPLLQENNQWELYTQGQQLEPSNTVKLWGFLTCESKSGYSLILHHNCAKPHVKLAPLDPVNKSSVIKTQADGNALTQIKDRYSQIFQRQHFEDLQYGANKGLRESILIPAAVLAYAHFVIVDKVFSGAGNIRHYLDHDSCLRGAALIAHAKRIQQHQLELYYFLNIMQSEQSLSAEGSSVGWWRDRWYPSPTGALCPITVDHLLHAPHPGIQHAARFFTHLNHKLPHGISRLKTLNQHLNIQRVIYNFCEVGPEGTTAAMRLGLYNRVLTWRELLGLSCNA</sequence>
<evidence type="ECO:0000313" key="2">
    <source>
        <dbReference type="Proteomes" id="UP000286482"/>
    </source>
</evidence>
<comment type="caution">
    <text evidence="1">The sequence shown here is derived from an EMBL/GenBank/DDBJ whole genome shotgun (WGS) entry which is preliminary data.</text>
</comment>
<keyword evidence="2" id="KW-1185">Reference proteome</keyword>
<gene>
    <name evidence="1" type="ORF">DBZ36_15265</name>
</gene>
<organism evidence="1 2">
    <name type="scientific">Alginatibacterium sediminis</name>
    <dbReference type="NCBI Taxonomy" id="2164068"/>
    <lineage>
        <taxon>Bacteria</taxon>
        <taxon>Pseudomonadati</taxon>
        <taxon>Pseudomonadota</taxon>
        <taxon>Gammaproteobacteria</taxon>
        <taxon>Alteromonadales</taxon>
        <taxon>Alteromonadaceae</taxon>
        <taxon>Alginatibacterium</taxon>
    </lineage>
</organism>